<name>A0A8X8WSA3_SALSN</name>
<dbReference type="InterPro" id="IPR025846">
    <property type="entry name" value="TBL_N"/>
</dbReference>
<proteinExistence type="predicted"/>
<dbReference type="Proteomes" id="UP000298416">
    <property type="component" value="Unassembled WGS sequence"/>
</dbReference>
<accession>A0A8X8WSA3</accession>
<protein>
    <recommendedName>
        <fullName evidence="2">Trichome birefringence-like N-terminal domain-containing protein</fullName>
    </recommendedName>
</protein>
<evidence type="ECO:0000259" key="2">
    <source>
        <dbReference type="Pfam" id="PF14416"/>
    </source>
</evidence>
<evidence type="ECO:0000256" key="1">
    <source>
        <dbReference type="SAM" id="SignalP"/>
    </source>
</evidence>
<dbReference type="AlphaFoldDB" id="A0A8X8WSA3"/>
<sequence>MGLLFTLIFLSPLFILSPASATELDTTRRALAGTGNCNIFRGKWVYDASYPLYDFSSCAFIDDQYIEHIVIYRGKLIKGSNQAVKEGTTGFQKKDTQGYELDGAQHSVIEDNVLEGDTC</sequence>
<dbReference type="Pfam" id="PF14416">
    <property type="entry name" value="PMR5N"/>
    <property type="match status" value="1"/>
</dbReference>
<evidence type="ECO:0000313" key="3">
    <source>
        <dbReference type="EMBL" id="KAG6400920.1"/>
    </source>
</evidence>
<reference evidence="3" key="2">
    <citation type="submission" date="2020-08" db="EMBL/GenBank/DDBJ databases">
        <title>Plant Genome Project.</title>
        <authorList>
            <person name="Zhang R.-G."/>
        </authorList>
    </citation>
    <scope>NUCLEOTIDE SEQUENCE</scope>
    <source>
        <strain evidence="3">Huo1</strain>
        <tissue evidence="3">Leaf</tissue>
    </source>
</reference>
<evidence type="ECO:0000313" key="4">
    <source>
        <dbReference type="Proteomes" id="UP000298416"/>
    </source>
</evidence>
<keyword evidence="1" id="KW-0732">Signal</keyword>
<feature type="domain" description="Trichome birefringence-like N-terminal" evidence="2">
    <location>
        <begin position="36"/>
        <end position="64"/>
    </location>
</feature>
<keyword evidence="4" id="KW-1185">Reference proteome</keyword>
<reference evidence="3" key="1">
    <citation type="submission" date="2018-01" db="EMBL/GenBank/DDBJ databases">
        <authorList>
            <person name="Mao J.F."/>
        </authorList>
    </citation>
    <scope>NUCLEOTIDE SEQUENCE</scope>
    <source>
        <strain evidence="3">Huo1</strain>
        <tissue evidence="3">Leaf</tissue>
    </source>
</reference>
<comment type="caution">
    <text evidence="3">The sequence shown here is derived from an EMBL/GenBank/DDBJ whole genome shotgun (WGS) entry which is preliminary data.</text>
</comment>
<gene>
    <name evidence="3" type="ORF">SASPL_137765</name>
</gene>
<dbReference type="EMBL" id="PNBA02000014">
    <property type="protein sequence ID" value="KAG6400920.1"/>
    <property type="molecule type" value="Genomic_DNA"/>
</dbReference>
<organism evidence="3">
    <name type="scientific">Salvia splendens</name>
    <name type="common">Scarlet sage</name>
    <dbReference type="NCBI Taxonomy" id="180675"/>
    <lineage>
        <taxon>Eukaryota</taxon>
        <taxon>Viridiplantae</taxon>
        <taxon>Streptophyta</taxon>
        <taxon>Embryophyta</taxon>
        <taxon>Tracheophyta</taxon>
        <taxon>Spermatophyta</taxon>
        <taxon>Magnoliopsida</taxon>
        <taxon>eudicotyledons</taxon>
        <taxon>Gunneridae</taxon>
        <taxon>Pentapetalae</taxon>
        <taxon>asterids</taxon>
        <taxon>lamiids</taxon>
        <taxon>Lamiales</taxon>
        <taxon>Lamiaceae</taxon>
        <taxon>Nepetoideae</taxon>
        <taxon>Mentheae</taxon>
        <taxon>Salviinae</taxon>
        <taxon>Salvia</taxon>
        <taxon>Salvia subgen. Calosphace</taxon>
        <taxon>core Calosphace</taxon>
    </lineage>
</organism>
<feature type="signal peptide" evidence="1">
    <location>
        <begin position="1"/>
        <end position="21"/>
    </location>
</feature>
<feature type="chain" id="PRO_5036462347" description="Trichome birefringence-like N-terminal domain-containing protein" evidence="1">
    <location>
        <begin position="22"/>
        <end position="119"/>
    </location>
</feature>